<accession>A0A0R3UFP3</accession>
<reference evidence="13 14" key="1">
    <citation type="submission" date="2018-10" db="EMBL/GenBank/DDBJ databases">
        <authorList>
            <consortium name="Pathogen Informatics"/>
        </authorList>
    </citation>
    <scope>NUCLEOTIDE SEQUENCE [LARGE SCALE GENOMIC DNA]</scope>
</reference>
<dbReference type="PANTHER" id="PTHR14281:SF0">
    <property type="entry name" value="KINETOCHORE PROTEIN SPC25"/>
    <property type="match status" value="1"/>
</dbReference>
<evidence type="ECO:0000256" key="2">
    <source>
        <dbReference type="ARBA" id="ARBA00006379"/>
    </source>
</evidence>
<keyword evidence="5 10" id="KW-0132">Cell division</keyword>
<evidence type="ECO:0000256" key="6">
    <source>
        <dbReference type="ARBA" id="ARBA00022776"/>
    </source>
</evidence>
<dbReference type="InterPro" id="IPR013255">
    <property type="entry name" value="Spc25_C"/>
</dbReference>
<dbReference type="GO" id="GO:0007059">
    <property type="term" value="P:chromosome segregation"/>
    <property type="evidence" value="ECO:0007669"/>
    <property type="project" value="InterPro"/>
</dbReference>
<evidence type="ECO:0000313" key="14">
    <source>
        <dbReference type="Proteomes" id="UP000267029"/>
    </source>
</evidence>
<feature type="domain" description="Chromosome segregation protein Spc25 C-terminal" evidence="12">
    <location>
        <begin position="182"/>
        <end position="219"/>
    </location>
</feature>
<keyword evidence="10" id="KW-0539">Nucleus</keyword>
<evidence type="ECO:0000256" key="3">
    <source>
        <dbReference type="ARBA" id="ARBA00013692"/>
    </source>
</evidence>
<comment type="subunit">
    <text evidence="10">Component of the NDC80 complex.</text>
</comment>
<reference evidence="15" key="2">
    <citation type="submission" date="2019-11" db="UniProtKB">
        <authorList>
            <consortium name="WormBaseParasite"/>
        </authorList>
    </citation>
    <scope>IDENTIFICATION</scope>
</reference>
<evidence type="ECO:0000259" key="12">
    <source>
        <dbReference type="Pfam" id="PF08234"/>
    </source>
</evidence>
<organism evidence="13 14">
    <name type="scientific">Mesocestoides corti</name>
    <name type="common">Flatworm</name>
    <dbReference type="NCBI Taxonomy" id="53468"/>
    <lineage>
        <taxon>Eukaryota</taxon>
        <taxon>Metazoa</taxon>
        <taxon>Spiralia</taxon>
        <taxon>Lophotrochozoa</taxon>
        <taxon>Platyhelminthes</taxon>
        <taxon>Cestoda</taxon>
        <taxon>Eucestoda</taxon>
        <taxon>Cyclophyllidea</taxon>
        <taxon>Mesocestoididae</taxon>
        <taxon>Mesocestoides</taxon>
    </lineage>
</organism>
<evidence type="ECO:0000256" key="11">
    <source>
        <dbReference type="SAM" id="Coils"/>
    </source>
</evidence>
<dbReference type="InterPro" id="IPR045143">
    <property type="entry name" value="Spc25"/>
</dbReference>
<dbReference type="SUPFAM" id="SSF57997">
    <property type="entry name" value="Tropomyosin"/>
    <property type="match status" value="1"/>
</dbReference>
<evidence type="ECO:0000256" key="5">
    <source>
        <dbReference type="ARBA" id="ARBA00022618"/>
    </source>
</evidence>
<gene>
    <name evidence="13" type="ORF">MCOS_LOCUS5957</name>
</gene>
<dbReference type="Proteomes" id="UP000267029">
    <property type="component" value="Unassembled WGS sequence"/>
</dbReference>
<protein>
    <recommendedName>
        <fullName evidence="3 10">Kinetochore protein SPC25</fullName>
    </recommendedName>
</protein>
<proteinExistence type="inferred from homology"/>
<keyword evidence="4 10" id="KW-0158">Chromosome</keyword>
<comment type="similarity">
    <text evidence="2 10">Belongs to the SPC25 family.</text>
</comment>
<evidence type="ECO:0000256" key="10">
    <source>
        <dbReference type="RuleBase" id="RU367150"/>
    </source>
</evidence>
<feature type="coiled-coil region" evidence="11">
    <location>
        <begin position="62"/>
        <end position="138"/>
    </location>
</feature>
<evidence type="ECO:0000313" key="15">
    <source>
        <dbReference type="WBParaSite" id="MCU_001125-RA"/>
    </source>
</evidence>
<evidence type="ECO:0000313" key="13">
    <source>
        <dbReference type="EMBL" id="VDD79954.1"/>
    </source>
</evidence>
<comment type="function">
    <text evidence="10">Acts as a component of the essential kinetochore-associated NDC80 complex, which is required for chromosome segregation and spindle checkpoint activity.</text>
</comment>
<comment type="subcellular location">
    <subcellularLocation>
        <location evidence="1">Chromosome</location>
        <location evidence="1">Centromere</location>
    </subcellularLocation>
    <subcellularLocation>
        <location evidence="10">Nucleus</location>
    </subcellularLocation>
    <subcellularLocation>
        <location evidence="10">Chromosome</location>
        <location evidence="10">Centromere</location>
        <location evidence="10">Kinetochore</location>
    </subcellularLocation>
</comment>
<evidence type="ECO:0000256" key="9">
    <source>
        <dbReference type="ARBA" id="ARBA00023328"/>
    </source>
</evidence>
<keyword evidence="14" id="KW-1185">Reference proteome</keyword>
<evidence type="ECO:0000256" key="8">
    <source>
        <dbReference type="ARBA" id="ARBA00023306"/>
    </source>
</evidence>
<evidence type="ECO:0000256" key="1">
    <source>
        <dbReference type="ARBA" id="ARBA00004584"/>
    </source>
</evidence>
<keyword evidence="10" id="KW-0995">Kinetochore</keyword>
<dbReference type="GO" id="GO:0005634">
    <property type="term" value="C:nucleus"/>
    <property type="evidence" value="ECO:0007669"/>
    <property type="project" value="UniProtKB-SubCell"/>
</dbReference>
<dbReference type="GO" id="GO:0031262">
    <property type="term" value="C:Ndc80 complex"/>
    <property type="evidence" value="ECO:0007669"/>
    <property type="project" value="InterPro"/>
</dbReference>
<dbReference type="Gene3D" id="3.30.457.50">
    <property type="entry name" value="Chromosome segregation protein Spc25"/>
    <property type="match status" value="1"/>
</dbReference>
<dbReference type="OrthoDB" id="6353017at2759"/>
<keyword evidence="6 10" id="KW-0498">Mitosis</keyword>
<dbReference type="WBParaSite" id="MCU_001125-RA">
    <property type="protein sequence ID" value="MCU_001125-RA"/>
    <property type="gene ID" value="MCU_001125"/>
</dbReference>
<keyword evidence="7 11" id="KW-0175">Coiled coil</keyword>
<keyword evidence="9 10" id="KW-0137">Centromere</keyword>
<keyword evidence="8 10" id="KW-0131">Cell cycle</keyword>
<evidence type="ECO:0000256" key="7">
    <source>
        <dbReference type="ARBA" id="ARBA00023054"/>
    </source>
</evidence>
<dbReference type="GO" id="GO:0051301">
    <property type="term" value="P:cell division"/>
    <property type="evidence" value="ECO:0007669"/>
    <property type="project" value="UniProtKB-UniRule"/>
</dbReference>
<dbReference type="EMBL" id="UXSR01005224">
    <property type="protein sequence ID" value="VDD79954.1"/>
    <property type="molecule type" value="Genomic_DNA"/>
</dbReference>
<sequence>MAEETGGTTMFLFGQQSESPDTVLHRFQRLICLEQEEENKKSGKETRGGGWTMRLTGSMHSLQEAKKSLEQLSTRHQKLQREIGSLANELKQLRDQRDALRDELDLLTRQTSDTYTQNTAVEAEIQRLQGRVSVYEKAFGLQIKRTKNHGNIQVVMRGCSPENYDLPSCLILKPVPEETGGQLELVRCNPPIPDIDRLLNLFNQTGDFRSFLLVVRSRFLKYFQLQKK</sequence>
<dbReference type="AlphaFoldDB" id="A0A0R3UFP3"/>
<evidence type="ECO:0000256" key="4">
    <source>
        <dbReference type="ARBA" id="ARBA00022454"/>
    </source>
</evidence>
<name>A0A0R3UFP3_MESCO</name>
<dbReference type="PANTHER" id="PTHR14281">
    <property type="entry name" value="KINETOCHORE PROTEIN SPC25-RELATED"/>
    <property type="match status" value="1"/>
</dbReference>
<dbReference type="Pfam" id="PF08234">
    <property type="entry name" value="Spindle_Spc25"/>
    <property type="match status" value="1"/>
</dbReference>
<dbReference type="CDD" id="cd23784">
    <property type="entry name" value="RWD_Spc25"/>
    <property type="match status" value="1"/>
</dbReference>